<evidence type="ECO:0000313" key="4">
    <source>
        <dbReference type="Proteomes" id="UP001212152"/>
    </source>
</evidence>
<keyword evidence="4" id="KW-1185">Reference proteome</keyword>
<accession>A0AAD5XQW5</accession>
<gene>
    <name evidence="3" type="ORF">HDU87_003899</name>
</gene>
<dbReference type="PROSITE" id="PS50082">
    <property type="entry name" value="WD_REPEATS_2"/>
    <property type="match status" value="1"/>
</dbReference>
<dbReference type="PANTHER" id="PTHR47232">
    <property type="entry name" value="TRANSDUCIN FAMILY PROTEIN / WD-40 REPEAT FAMILY PROTEIN"/>
    <property type="match status" value="1"/>
</dbReference>
<dbReference type="InterPro" id="IPR015943">
    <property type="entry name" value="WD40/YVTN_repeat-like_dom_sf"/>
</dbReference>
<reference evidence="3" key="1">
    <citation type="submission" date="2020-05" db="EMBL/GenBank/DDBJ databases">
        <title>Phylogenomic resolution of chytrid fungi.</title>
        <authorList>
            <person name="Stajich J.E."/>
            <person name="Amses K."/>
            <person name="Simmons R."/>
            <person name="Seto K."/>
            <person name="Myers J."/>
            <person name="Bonds A."/>
            <person name="Quandt C.A."/>
            <person name="Barry K."/>
            <person name="Liu P."/>
            <person name="Grigoriev I."/>
            <person name="Longcore J.E."/>
            <person name="James T.Y."/>
        </authorList>
    </citation>
    <scope>NUCLEOTIDE SEQUENCE</scope>
    <source>
        <strain evidence="3">JEL0379</strain>
    </source>
</reference>
<name>A0AAD5XQW5_9FUNG</name>
<evidence type="ECO:0000256" key="2">
    <source>
        <dbReference type="SAM" id="MobiDB-lite"/>
    </source>
</evidence>
<feature type="region of interest" description="Disordered" evidence="2">
    <location>
        <begin position="29"/>
        <end position="57"/>
    </location>
</feature>
<dbReference type="AlphaFoldDB" id="A0AAD5XQW5"/>
<sequence>MAIQALDMQNQEMRSMGNNVVTSLREIVRPQNGAPVTNGKNLGYADSDSDSDSSQDFDTAGLTVDRILLLIERQNSKCTIYNDKVKRASRRINKLTRLLSRVASNQDAPGSRNGNDRPVADNAAVYAQPPTVAAGPAPATEAAEMSGPTVVAEPLPPGCATWKMKSRETIDSLYSFNVRNAGPLARKPRTLLMPPEGAEHGLAHTVIASTLDGKLHMFDKRHKRHFQSIGHEEMRNYWPEDMAWVTPTTLAVAAADKSCSANSNRGDTASLVPHQIALIYDCSKRKSRMTYKVQHLTENMPHDKGASVIYPFSAVSGDKTRWLTGGMDKRLFLWSYDGVFRGDENGAYSPVSHISVHAEHTAAIFAILYNPHSEILYTGGQDCRLVGWSFPGQKNVLPSEKREGRIRDLTAVPGQPHLMLIGFAENRKQLRLWDERTNRFVLELGDAPPGDAETSRADTTRYMHPSIHAGGYLVSMGHPRSGKIGIWDMRYTGVERAPTQQIEGHHTKRVIVAKFDEYRKQETLISISHDNTINFSDFKLSKGEECQDPGA</sequence>
<keyword evidence="1" id="KW-0853">WD repeat</keyword>
<dbReference type="InterPro" id="IPR036322">
    <property type="entry name" value="WD40_repeat_dom_sf"/>
</dbReference>
<dbReference type="EMBL" id="JADGJQ010000003">
    <property type="protein sequence ID" value="KAJ3184499.1"/>
    <property type="molecule type" value="Genomic_DNA"/>
</dbReference>
<evidence type="ECO:0000313" key="3">
    <source>
        <dbReference type="EMBL" id="KAJ3184499.1"/>
    </source>
</evidence>
<dbReference type="SUPFAM" id="SSF50978">
    <property type="entry name" value="WD40 repeat-like"/>
    <property type="match status" value="1"/>
</dbReference>
<dbReference type="PANTHER" id="PTHR47232:SF1">
    <property type="entry name" value="TRANSDUCIN FAMILY PROTEIN _ WD-40 REPEAT FAMILY PROTEIN"/>
    <property type="match status" value="1"/>
</dbReference>
<dbReference type="Proteomes" id="UP001212152">
    <property type="component" value="Unassembled WGS sequence"/>
</dbReference>
<protein>
    <submittedName>
        <fullName evidence="3">Uncharacterized protein</fullName>
    </submittedName>
</protein>
<dbReference type="InterPro" id="IPR001680">
    <property type="entry name" value="WD40_rpt"/>
</dbReference>
<organism evidence="3 4">
    <name type="scientific">Geranomyces variabilis</name>
    <dbReference type="NCBI Taxonomy" id="109894"/>
    <lineage>
        <taxon>Eukaryota</taxon>
        <taxon>Fungi</taxon>
        <taxon>Fungi incertae sedis</taxon>
        <taxon>Chytridiomycota</taxon>
        <taxon>Chytridiomycota incertae sedis</taxon>
        <taxon>Chytridiomycetes</taxon>
        <taxon>Spizellomycetales</taxon>
        <taxon>Powellomycetaceae</taxon>
        <taxon>Geranomyces</taxon>
    </lineage>
</organism>
<proteinExistence type="predicted"/>
<feature type="repeat" description="WD" evidence="1">
    <location>
        <begin position="357"/>
        <end position="398"/>
    </location>
</feature>
<comment type="caution">
    <text evidence="3">The sequence shown here is derived from an EMBL/GenBank/DDBJ whole genome shotgun (WGS) entry which is preliminary data.</text>
</comment>
<dbReference type="SMART" id="SM00320">
    <property type="entry name" value="WD40"/>
    <property type="match status" value="2"/>
</dbReference>
<evidence type="ECO:0000256" key="1">
    <source>
        <dbReference type="PROSITE-ProRule" id="PRU00221"/>
    </source>
</evidence>
<dbReference type="Gene3D" id="2.130.10.10">
    <property type="entry name" value="YVTN repeat-like/Quinoprotein amine dehydrogenase"/>
    <property type="match status" value="1"/>
</dbReference>